<dbReference type="InterPro" id="IPR032675">
    <property type="entry name" value="LRR_dom_sf"/>
</dbReference>
<dbReference type="AlphaFoldDB" id="A0A8S1ILL9"/>
<keyword evidence="3" id="KW-1185">Reference proteome</keyword>
<evidence type="ECO:0000313" key="3">
    <source>
        <dbReference type="Proteomes" id="UP000708148"/>
    </source>
</evidence>
<dbReference type="Gene3D" id="3.80.10.10">
    <property type="entry name" value="Ribonuclease Inhibitor"/>
    <property type="match status" value="1"/>
</dbReference>
<dbReference type="EMBL" id="CAJHUC010000397">
    <property type="protein sequence ID" value="CAD7695868.1"/>
    <property type="molecule type" value="Genomic_DNA"/>
</dbReference>
<name>A0A8S1ILL9_9CHLO</name>
<dbReference type="GO" id="GO:0005930">
    <property type="term" value="C:axoneme"/>
    <property type="evidence" value="ECO:0007669"/>
    <property type="project" value="UniProtKB-SubCell"/>
</dbReference>
<gene>
    <name evidence="2" type="ORF">OSTQU699_LOCUS1230</name>
</gene>
<comment type="subcellular location">
    <subcellularLocation>
        <location evidence="1">Cytoplasm</location>
        <location evidence="1">Cytoskeleton</location>
        <location evidence="1">Cilium axoneme</location>
    </subcellularLocation>
</comment>
<reference evidence="2" key="1">
    <citation type="submission" date="2020-12" db="EMBL/GenBank/DDBJ databases">
        <authorList>
            <person name="Iha C."/>
        </authorList>
    </citation>
    <scope>NUCLEOTIDE SEQUENCE</scope>
</reference>
<proteinExistence type="predicted"/>
<protein>
    <submittedName>
        <fullName evidence="2">Uncharacterized protein</fullName>
    </submittedName>
</protein>
<feature type="non-terminal residue" evidence="2">
    <location>
        <position position="296"/>
    </location>
</feature>
<dbReference type="SUPFAM" id="SSF52058">
    <property type="entry name" value="L domain-like"/>
    <property type="match status" value="1"/>
</dbReference>
<feature type="non-terminal residue" evidence="2">
    <location>
        <position position="1"/>
    </location>
</feature>
<evidence type="ECO:0000256" key="1">
    <source>
        <dbReference type="ARBA" id="ARBA00004430"/>
    </source>
</evidence>
<evidence type="ECO:0000313" key="2">
    <source>
        <dbReference type="EMBL" id="CAD7695868.1"/>
    </source>
</evidence>
<sequence>EGACGDWEALPAPLLDSVKAALERDEAFEGTRGSVQNMRMVNRHWNQCANAPVAELCIRNHDPTCQSIPSTWQVGQLPVGTWESTIAIVVEKFPGVERLQLKSTVPMTALQLSQLRGIYHLRNLCLTLPSIGDHHLEALRALPLTDLKVVRTNAQFGNNNIVRTTDAGMACLRALTKLTFISLTNLKDAAECPGFSFLSSLTALCSVGLVTPCIDNISFLLALIALSSLRLVFNDAAQGTHSACSPLNMLTSITSLVELECWHCAPCRGEMAGITTMSALTTLAKLRLCKCTASVV</sequence>
<dbReference type="Proteomes" id="UP000708148">
    <property type="component" value="Unassembled WGS sequence"/>
</dbReference>
<comment type="caution">
    <text evidence="2">The sequence shown here is derived from an EMBL/GenBank/DDBJ whole genome shotgun (WGS) entry which is preliminary data.</text>
</comment>
<organism evidence="2 3">
    <name type="scientific">Ostreobium quekettii</name>
    <dbReference type="NCBI Taxonomy" id="121088"/>
    <lineage>
        <taxon>Eukaryota</taxon>
        <taxon>Viridiplantae</taxon>
        <taxon>Chlorophyta</taxon>
        <taxon>core chlorophytes</taxon>
        <taxon>Ulvophyceae</taxon>
        <taxon>TCBD clade</taxon>
        <taxon>Bryopsidales</taxon>
        <taxon>Ostreobineae</taxon>
        <taxon>Ostreobiaceae</taxon>
        <taxon>Ostreobium</taxon>
    </lineage>
</organism>
<accession>A0A8S1ILL9</accession>